<sequence length="130" mass="13775">MTTDPRDPQLAARLESLILAVDGVDRLQPTLRRAVASITADAVRRATPAVARLVRPGIPGLDIRPRRDGSVDVSVDLTTNHDGSALAVGRAVRRAVRDALRQSGLEPGVVAVTVLEVVADRPSDSGVTRE</sequence>
<dbReference type="EMBL" id="LT629772">
    <property type="protein sequence ID" value="SDT07608.1"/>
    <property type="molecule type" value="Genomic_DNA"/>
</dbReference>
<dbReference type="STRING" id="630515.SAMN04489812_4048"/>
<organism evidence="1 2">
    <name type="scientific">Microlunatus soli</name>
    <dbReference type="NCBI Taxonomy" id="630515"/>
    <lineage>
        <taxon>Bacteria</taxon>
        <taxon>Bacillati</taxon>
        <taxon>Actinomycetota</taxon>
        <taxon>Actinomycetes</taxon>
        <taxon>Propionibacteriales</taxon>
        <taxon>Propionibacteriaceae</taxon>
        <taxon>Microlunatus</taxon>
    </lineage>
</organism>
<keyword evidence="2" id="KW-1185">Reference proteome</keyword>
<accession>A0A1H1XEC6</accession>
<evidence type="ECO:0000313" key="2">
    <source>
        <dbReference type="Proteomes" id="UP000199103"/>
    </source>
</evidence>
<reference evidence="1 2" key="1">
    <citation type="submission" date="2016-10" db="EMBL/GenBank/DDBJ databases">
        <authorList>
            <person name="de Groot N.N."/>
        </authorList>
    </citation>
    <scope>NUCLEOTIDE SEQUENCE [LARGE SCALE GENOMIC DNA]</scope>
    <source>
        <strain evidence="1 2">DSM 21800</strain>
    </source>
</reference>
<proteinExistence type="predicted"/>
<dbReference type="RefSeq" id="WP_091527225.1">
    <property type="nucleotide sequence ID" value="NZ_LT629772.1"/>
</dbReference>
<dbReference type="AlphaFoldDB" id="A0A1H1XEC6"/>
<evidence type="ECO:0000313" key="1">
    <source>
        <dbReference type="EMBL" id="SDT07608.1"/>
    </source>
</evidence>
<evidence type="ECO:0008006" key="3">
    <source>
        <dbReference type="Google" id="ProtNLM"/>
    </source>
</evidence>
<gene>
    <name evidence="1" type="ORF">SAMN04489812_4048</name>
</gene>
<protein>
    <recommendedName>
        <fullName evidence="3">Asp23 family, cell envelope-related function</fullName>
    </recommendedName>
</protein>
<name>A0A1H1XEC6_9ACTN</name>
<dbReference type="Proteomes" id="UP000199103">
    <property type="component" value="Chromosome I"/>
</dbReference>